<keyword evidence="7" id="KW-1185">Reference proteome</keyword>
<gene>
    <name evidence="6" type="ORF">C0Q70_14336</name>
</gene>
<dbReference type="InterPro" id="IPR015877">
    <property type="entry name" value="MAT1_centre"/>
</dbReference>
<dbReference type="EMBL" id="PZQS01000008">
    <property type="protein sequence ID" value="PVD26658.1"/>
    <property type="molecule type" value="Genomic_DNA"/>
</dbReference>
<dbReference type="PANTHER" id="PTHR12683">
    <property type="entry name" value="CDK-ACTIVATING KINASE ASSEMBLY FACTOR MAT1"/>
    <property type="match status" value="1"/>
</dbReference>
<proteinExistence type="predicted"/>
<dbReference type="Proteomes" id="UP000245119">
    <property type="component" value="Linkage Group LG8"/>
</dbReference>
<comment type="subcellular location">
    <subcellularLocation>
        <location evidence="1">Nucleus</location>
    </subcellularLocation>
</comment>
<protein>
    <submittedName>
        <fullName evidence="6">Uncharacterized protein</fullName>
    </submittedName>
</protein>
<evidence type="ECO:0000256" key="1">
    <source>
        <dbReference type="ARBA" id="ARBA00004123"/>
    </source>
</evidence>
<dbReference type="InterPro" id="IPR057657">
    <property type="entry name" value="MAT1_CAK-anch"/>
</dbReference>
<keyword evidence="3" id="KW-0175">Coiled coil</keyword>
<evidence type="ECO:0000313" key="6">
    <source>
        <dbReference type="EMBL" id="PVD26658.1"/>
    </source>
</evidence>
<dbReference type="GO" id="GO:0005675">
    <property type="term" value="C:transcription factor TFIIH holo complex"/>
    <property type="evidence" value="ECO:0007669"/>
    <property type="project" value="InterPro"/>
</dbReference>
<dbReference type="GO" id="GO:0006289">
    <property type="term" value="P:nucleotide-excision repair"/>
    <property type="evidence" value="ECO:0007669"/>
    <property type="project" value="InterPro"/>
</dbReference>
<feature type="domain" description="MAT1 C-terminal CAK anchor" evidence="5">
    <location>
        <begin position="212"/>
        <end position="263"/>
    </location>
</feature>
<dbReference type="GO" id="GO:0061575">
    <property type="term" value="F:cyclin-dependent protein serine/threonine kinase activator activity"/>
    <property type="evidence" value="ECO:0007669"/>
    <property type="project" value="InterPro"/>
</dbReference>
<evidence type="ECO:0000313" key="7">
    <source>
        <dbReference type="Proteomes" id="UP000245119"/>
    </source>
</evidence>
<name>A0A2T7NZQ9_POMCA</name>
<dbReference type="OrthoDB" id="5963at2759"/>
<dbReference type="InterPro" id="IPR004575">
    <property type="entry name" value="MAT1/Tfb3"/>
</dbReference>
<organism evidence="6 7">
    <name type="scientific">Pomacea canaliculata</name>
    <name type="common">Golden apple snail</name>
    <dbReference type="NCBI Taxonomy" id="400727"/>
    <lineage>
        <taxon>Eukaryota</taxon>
        <taxon>Metazoa</taxon>
        <taxon>Spiralia</taxon>
        <taxon>Lophotrochozoa</taxon>
        <taxon>Mollusca</taxon>
        <taxon>Gastropoda</taxon>
        <taxon>Caenogastropoda</taxon>
        <taxon>Architaenioglossa</taxon>
        <taxon>Ampullarioidea</taxon>
        <taxon>Ampullariidae</taxon>
        <taxon>Pomacea</taxon>
    </lineage>
</organism>
<evidence type="ECO:0000259" key="4">
    <source>
        <dbReference type="Pfam" id="PF06391"/>
    </source>
</evidence>
<dbReference type="GO" id="GO:0006357">
    <property type="term" value="P:regulation of transcription by RNA polymerase II"/>
    <property type="evidence" value="ECO:0007669"/>
    <property type="project" value="TreeGrafter"/>
</dbReference>
<dbReference type="Pfam" id="PF25811">
    <property type="entry name" value="CAK-anch_MAT1"/>
    <property type="match status" value="1"/>
</dbReference>
<evidence type="ECO:0000256" key="2">
    <source>
        <dbReference type="ARBA" id="ARBA00023242"/>
    </source>
</evidence>
<evidence type="ECO:0000256" key="3">
    <source>
        <dbReference type="SAM" id="Coils"/>
    </source>
</evidence>
<dbReference type="NCBIfam" id="TIGR00570">
    <property type="entry name" value="cdk7"/>
    <property type="match status" value="1"/>
</dbReference>
<dbReference type="PANTHER" id="PTHR12683:SF13">
    <property type="entry name" value="CDK-ACTIVATING KINASE ASSEMBLY FACTOR MAT1"/>
    <property type="match status" value="1"/>
</dbReference>
<dbReference type="AlphaFoldDB" id="A0A2T7NZQ9"/>
<feature type="coiled-coil region" evidence="3">
    <location>
        <begin position="79"/>
        <end position="106"/>
    </location>
</feature>
<keyword evidence="2" id="KW-0539">Nucleus</keyword>
<comment type="caution">
    <text evidence="6">The sequence shown here is derived from an EMBL/GenBank/DDBJ whole genome shotgun (WGS) entry which is preliminary data.</text>
</comment>
<reference evidence="6 7" key="1">
    <citation type="submission" date="2018-04" db="EMBL/GenBank/DDBJ databases">
        <title>The genome of golden apple snail Pomacea canaliculata provides insight into stress tolerance and invasive adaptation.</title>
        <authorList>
            <person name="Liu C."/>
            <person name="Liu B."/>
            <person name="Ren Y."/>
            <person name="Zhang Y."/>
            <person name="Wang H."/>
            <person name="Li S."/>
            <person name="Jiang F."/>
            <person name="Yin L."/>
            <person name="Zhang G."/>
            <person name="Qian W."/>
            <person name="Fan W."/>
        </authorList>
    </citation>
    <scope>NUCLEOTIDE SEQUENCE [LARGE SCALE GENOMIC DNA]</scope>
    <source>
        <strain evidence="6">SZHN2017</strain>
        <tissue evidence="6">Muscle</tissue>
    </source>
</reference>
<feature type="domain" description="MAT1 centre" evidence="4">
    <location>
        <begin position="17"/>
        <end position="178"/>
    </location>
</feature>
<dbReference type="STRING" id="400727.A0A2T7NZQ9"/>
<accession>A0A2T7NZQ9</accession>
<evidence type="ECO:0000259" key="5">
    <source>
        <dbReference type="Pfam" id="PF25811"/>
    </source>
</evidence>
<sequence length="291" mass="33464">MLFIKGSGACPQCGTALRRNNYRLQVFEDATVEKEVDIRKRILRDFNKKEEDFPDLRSYNDYLEMIETVVFNLTNGVDVESTRKLIEQYKKENKDYIKKNQSKLSRDEEYLEQLIEQEKHETAIRRQLAAEEEQGEKNTKRRNKDALIDDLMFSDLTAQAILDRHKKVSSVKEEEQKPPTFSTGIRIQNVYTPMDETTEPEPYVYVPIVLETNGPPFPTLDDIFKQGYLANVRNCTPSERAGGFEPHIACQRALMDAMSGLFYFPAVHKPSPETSLAPTSHGPTPSPMYIS</sequence>
<dbReference type="Pfam" id="PF06391">
    <property type="entry name" value="MAT1"/>
    <property type="match status" value="1"/>
</dbReference>